<organism evidence="2">
    <name type="scientific">Mus musculus</name>
    <name type="common">Mouse</name>
    <dbReference type="NCBI Taxonomy" id="10090"/>
    <lineage>
        <taxon>Eukaryota</taxon>
        <taxon>Metazoa</taxon>
        <taxon>Chordata</taxon>
        <taxon>Craniata</taxon>
        <taxon>Vertebrata</taxon>
        <taxon>Euteleostomi</taxon>
        <taxon>Mammalia</taxon>
        <taxon>Eutheria</taxon>
        <taxon>Euarchontoglires</taxon>
        <taxon>Glires</taxon>
        <taxon>Rodentia</taxon>
        <taxon>Myomorpha</taxon>
        <taxon>Muroidea</taxon>
        <taxon>Muridae</taxon>
        <taxon>Murinae</taxon>
        <taxon>Mus</taxon>
        <taxon>Mus</taxon>
    </lineage>
</organism>
<reference evidence="2" key="6">
    <citation type="journal article" date="2002" name="Nature">
        <title>Analysis of the mouse transcriptome based on functional annotation of 60,770 full-length cDNAs.</title>
        <authorList>
            <consortium name="The FANTOM Consortium and the RIKEN Genome Exploration Research Group Phase I and II Team"/>
        </authorList>
    </citation>
    <scope>NUCLEOTIDE SEQUENCE</scope>
    <source>
        <strain evidence="2">C57BL/6J</strain>
        <tissue evidence="2">Cerebellum</tissue>
        <tissue evidence="3">Stomach</tissue>
    </source>
</reference>
<evidence type="ECO:0000313" key="3">
    <source>
        <dbReference type="EMBL" id="BAE35810.1"/>
    </source>
</evidence>
<reference evidence="2" key="4">
    <citation type="journal article" date="2001" name="Nature">
        <title>Functional annotation of a full-length mouse cDNA collection.</title>
        <authorList>
            <consortium name="The RIKEN Genome Exploration Research Group Phase II Team and the FANTOM Consortium"/>
        </authorList>
    </citation>
    <scope>NUCLEOTIDE SEQUENCE</scope>
    <source>
        <strain evidence="2">C57BL/6J</strain>
        <tissue evidence="2">Cerebellum</tissue>
        <tissue evidence="3">Stomach</tissue>
    </source>
</reference>
<evidence type="ECO:0000313" key="4">
    <source>
        <dbReference type="MGI" id="MGI:2442643"/>
    </source>
</evidence>
<reference evidence="2" key="1">
    <citation type="journal article" date="1999" name="Methods Enzymol.">
        <title>High-efficiency full-length cDNA cloning.</title>
        <authorList>
            <person name="Carninci P."/>
            <person name="Hayashizaki Y."/>
        </authorList>
    </citation>
    <scope>NUCLEOTIDE SEQUENCE</scope>
    <source>
        <strain evidence="2">C57BL/6J</strain>
        <tissue evidence="2">Cerebellum</tissue>
        <tissue evidence="3">Stomach</tissue>
    </source>
</reference>
<reference evidence="2" key="2">
    <citation type="journal article" date="2000" name="Genome Res.">
        <title>Normalization and subtraction of cap-trapper-selected cDNAs to prepare full-length cDNA libraries for rapid discovery of new genes.</title>
        <authorList>
            <person name="Carninci P."/>
            <person name="Shibata Y."/>
            <person name="Hayatsu N."/>
            <person name="Sugahara Y."/>
            <person name="Shibata K."/>
            <person name="Itoh M."/>
            <person name="Konno H."/>
            <person name="Okazaki Y."/>
            <person name="Muramatsu M."/>
            <person name="Hayashizaki Y."/>
        </authorList>
    </citation>
    <scope>NUCLEOTIDE SEQUENCE</scope>
    <source>
        <strain evidence="2">C57BL/6J</strain>
        <tissue evidence="2">Cerebellum</tissue>
        <tissue evidence="3">Stomach</tissue>
    </source>
</reference>
<dbReference type="MGI" id="MGI:2442643">
    <property type="gene designation" value="A730020M07Rik"/>
</dbReference>
<dbReference type="EMBL" id="AK042746">
    <property type="protein sequence ID" value="BAC31347.1"/>
    <property type="molecule type" value="mRNA"/>
</dbReference>
<feature type="compositionally biased region" description="Basic and acidic residues" evidence="1">
    <location>
        <begin position="87"/>
        <end position="98"/>
    </location>
</feature>
<evidence type="ECO:0000256" key="1">
    <source>
        <dbReference type="SAM" id="MobiDB-lite"/>
    </source>
</evidence>
<gene>
    <name evidence="4" type="primary">A730020M07Rik</name>
</gene>
<dbReference type="AGR" id="MGI:2442643"/>
<dbReference type="AlphaFoldDB" id="Q8C983"/>
<reference evidence="2" key="8">
    <citation type="journal article" date="2005" name="Science">
        <title>The Transcriptional Landscape of the Mammalian Genome.</title>
        <authorList>
            <consortium name="The FANTOM Consortium"/>
            <consortium name="Riken Genome Exploration Research Group and Genome Science Group (Genome Network Project Core Group)"/>
        </authorList>
    </citation>
    <scope>NUCLEOTIDE SEQUENCE</scope>
    <source>
        <strain evidence="2">C57BL/6J</strain>
        <tissue evidence="2">Cerebellum</tissue>
        <tissue evidence="3">Stomach</tissue>
    </source>
</reference>
<feature type="region of interest" description="Disordered" evidence="1">
    <location>
        <begin position="86"/>
        <end position="109"/>
    </location>
</feature>
<accession>Q8C983</accession>
<reference evidence="2" key="3">
    <citation type="journal article" date="2000" name="Genome Res.">
        <title>RIKEN integrated sequence analysis (RISA) system--384-format sequencing pipeline with 384 multicapillary sequencer.</title>
        <authorList>
            <person name="Shibata K."/>
            <person name="Itoh M."/>
            <person name="Aizawa K."/>
            <person name="Nagaoka S."/>
            <person name="Sasaki N."/>
            <person name="Carninci P."/>
            <person name="Konno H."/>
            <person name="Akiyama J."/>
            <person name="Nishi K."/>
            <person name="Kitsunai T."/>
            <person name="Tashiro H."/>
            <person name="Itoh M."/>
            <person name="Sumi N."/>
            <person name="Ishii Y."/>
            <person name="Nakamura S."/>
            <person name="Hazama M."/>
            <person name="Nishine T."/>
            <person name="Harada A."/>
            <person name="Yamamoto R."/>
            <person name="Matsumoto H."/>
            <person name="Sakaguchi S."/>
            <person name="Ikegami T."/>
            <person name="Kashiwagi K."/>
            <person name="Fujiwake S."/>
            <person name="Inoue K."/>
            <person name="Togawa Y."/>
            <person name="Izawa M."/>
            <person name="Ohara E."/>
            <person name="Watahiki M."/>
            <person name="Yoneda Y."/>
            <person name="Ishikawa T."/>
            <person name="Ozawa K."/>
            <person name="Tanaka T."/>
            <person name="Matsuura S."/>
            <person name="Kawai J."/>
            <person name="Okazaki Y."/>
            <person name="Muramatsu M."/>
            <person name="Inoue Y."/>
            <person name="Kira A."/>
            <person name="Hayashizaki Y."/>
        </authorList>
    </citation>
    <scope>NUCLEOTIDE SEQUENCE</scope>
    <source>
        <strain evidence="2">C57BL/6J</strain>
        <tissue evidence="2">Cerebellum</tissue>
        <tissue evidence="3">Stomach</tissue>
    </source>
</reference>
<dbReference type="OrthoDB" id="10497970at2759"/>
<dbReference type="EMBL" id="AK160476">
    <property type="protein sequence ID" value="BAE35810.1"/>
    <property type="molecule type" value="mRNA"/>
</dbReference>
<sequence length="109" mass="12061">MSARVCPLAECVLRARLNHVRVKTASIPIGEDTARCDVLFMSGSLRHSAPQKQGILHLPMHWSRVKARTIRPGFLTQDKLMKKMKGKFSDKSSIKDLPHPSAGFSGTPP</sequence>
<reference evidence="2" key="9">
    <citation type="journal article" date="2005" name="Science">
        <title>Antisense Transcription in the Mammalian Transcriptome.</title>
        <authorList>
            <consortium name="RIKEN Genome Exploration Research Group and Genome Science Group (Genome Network Project Core Group) and the FANTOM Consortium"/>
        </authorList>
    </citation>
    <scope>NUCLEOTIDE SEQUENCE</scope>
    <source>
        <strain evidence="2">C57BL/6J</strain>
        <tissue evidence="2">Cerebellum</tissue>
        <tissue evidence="3">Stomach</tissue>
    </source>
</reference>
<evidence type="ECO:0000313" key="2">
    <source>
        <dbReference type="EMBL" id="BAC31347.1"/>
    </source>
</evidence>
<protein>
    <submittedName>
        <fullName evidence="2">Uncharacterized protein</fullName>
    </submittedName>
</protein>
<proteinExistence type="evidence at transcript level"/>
<dbReference type="UCSC" id="uc008rec.2">
    <property type="organism name" value="mouse"/>
</dbReference>
<reference evidence="3" key="7">
    <citation type="submission" date="2004-04" db="EMBL/GenBank/DDBJ databases">
        <authorList>
            <person name="Arakawa T."/>
            <person name="Carninci P."/>
            <person name="Fukuda S."/>
            <person name="Hashizume W."/>
            <person name="Hayashida K."/>
            <person name="Hori F."/>
            <person name="Iida J."/>
            <person name="Imamura K."/>
            <person name="Imotani K."/>
            <person name="Itoh M."/>
            <person name="Kanagawa S."/>
            <person name="Kawai J."/>
            <person name="Kojima M."/>
            <person name="Konno H."/>
            <person name="Murata M."/>
            <person name="Nakamura M."/>
            <person name="Ninomiya N."/>
            <person name="Nishiyori H."/>
            <person name="Nomura K."/>
            <person name="Ohno M."/>
            <person name="Sakazume N."/>
            <person name="Sano H."/>
            <person name="Sasaki D."/>
            <person name="Shibata K."/>
            <person name="Shiraki T."/>
            <person name="Tagami M."/>
            <person name="Tagami Y."/>
            <person name="Waki K."/>
            <person name="Watahiki A."/>
            <person name="Muramatsu M."/>
            <person name="Hayashizaki Y."/>
        </authorList>
    </citation>
    <scope>NUCLEOTIDE SEQUENCE</scope>
    <source>
        <strain evidence="3">C57BL/6J</strain>
        <tissue evidence="3">Stomach</tissue>
    </source>
</reference>
<reference evidence="2" key="5">
    <citation type="submission" date="2001-07" db="EMBL/GenBank/DDBJ databases">
        <authorList>
            <person name="Adachi J."/>
            <person name="Aizawa K."/>
            <person name="Akimura T."/>
            <person name="Arakawa T."/>
            <person name="Bono H."/>
            <person name="Carninci P."/>
            <person name="Fukuda S."/>
            <person name="Furuno M."/>
            <person name="Hanagaki T."/>
            <person name="Hara A."/>
            <person name="Hashizume W."/>
            <person name="Hayashida K."/>
            <person name="Hayatsu N."/>
            <person name="Hiramoto K."/>
            <person name="Hiraoka T."/>
            <person name="Hirozane T."/>
            <person name="Hori F."/>
            <person name="Imotani K."/>
            <person name="Ishii Y."/>
            <person name="Itoh M."/>
            <person name="Kagawa I."/>
            <person name="Kasukawa T."/>
            <person name="Katoh H."/>
            <person name="Kawai J."/>
            <person name="Kojima Y."/>
            <person name="Kondo S."/>
            <person name="Konno H."/>
            <person name="Kouda M."/>
            <person name="Koya S."/>
            <person name="Kurihara C."/>
            <person name="Matsuyama T."/>
            <person name="Miyazaki A."/>
            <person name="Murata M."/>
            <person name="Nakamura M."/>
            <person name="Nishi K."/>
            <person name="Nomura K."/>
            <person name="Numazaki R."/>
            <person name="Ohno M."/>
            <person name="Ohsato N."/>
            <person name="Okazaki Y."/>
            <person name="Saito R."/>
            <person name="Saitoh H."/>
            <person name="Sakai C."/>
            <person name="Sakai K."/>
            <person name="Sakazume N."/>
            <person name="Sano H."/>
            <person name="Sasaki D."/>
            <person name="Shibata K."/>
            <person name="Shinagawa A."/>
            <person name="Shiraki T."/>
            <person name="Sogabe Y."/>
            <person name="Tagami M."/>
            <person name="Tagawa A."/>
            <person name="Takahashi F."/>
            <person name="Takaku-Akahira S."/>
            <person name="Takeda Y."/>
            <person name="Tanaka T."/>
            <person name="Tomaru A."/>
            <person name="Toya T."/>
            <person name="Yasunishi A."/>
            <person name="Muramatsu M."/>
            <person name="Hayashizaki Y."/>
        </authorList>
    </citation>
    <scope>NUCLEOTIDE SEQUENCE</scope>
    <source>
        <strain evidence="2">C57BL/6J</strain>
        <tissue evidence="2">Cerebellum</tissue>
    </source>
</reference>
<name>Q8C983_MOUSE</name>